<evidence type="ECO:0000259" key="11">
    <source>
        <dbReference type="Pfam" id="PF03801"/>
    </source>
</evidence>
<dbReference type="AlphaFoldDB" id="A0A835U8T8"/>
<comment type="subcellular location">
    <subcellularLocation>
        <location evidence="8">Chromosome</location>
        <location evidence="8">Centromere</location>
        <location evidence="8">Kinetochore</location>
    </subcellularLocation>
    <subcellularLocation>
        <location evidence="8">Nucleus</location>
    </subcellularLocation>
</comment>
<keyword evidence="8" id="KW-0539">Nucleus</keyword>
<dbReference type="PANTHER" id="PTHR46681">
    <property type="entry name" value="KINETOCHORE PROTEIN NDC80 HOMOLOG"/>
    <property type="match status" value="1"/>
</dbReference>
<keyword evidence="6 8" id="KW-0131">Cell cycle</keyword>
<dbReference type="GO" id="GO:0031262">
    <property type="term" value="C:Ndc80 complex"/>
    <property type="evidence" value="ECO:0007669"/>
    <property type="project" value="UniProtKB-UniRule"/>
</dbReference>
<organism evidence="12 13">
    <name type="scientific">Vanilla planifolia</name>
    <name type="common">Vanilla</name>
    <dbReference type="NCBI Taxonomy" id="51239"/>
    <lineage>
        <taxon>Eukaryota</taxon>
        <taxon>Viridiplantae</taxon>
        <taxon>Streptophyta</taxon>
        <taxon>Embryophyta</taxon>
        <taxon>Tracheophyta</taxon>
        <taxon>Spermatophyta</taxon>
        <taxon>Magnoliopsida</taxon>
        <taxon>Liliopsida</taxon>
        <taxon>Asparagales</taxon>
        <taxon>Orchidaceae</taxon>
        <taxon>Vanilloideae</taxon>
        <taxon>Vanilleae</taxon>
        <taxon>Vanilla</taxon>
    </lineage>
</organism>
<keyword evidence="3 8" id="KW-0132">Cell division</keyword>
<gene>
    <name evidence="12" type="ORF">HPP92_025243</name>
</gene>
<feature type="region of interest" description="Disordered" evidence="10">
    <location>
        <begin position="47"/>
        <end position="67"/>
    </location>
</feature>
<accession>A0A835U8T8</accession>
<dbReference type="Proteomes" id="UP000639772">
    <property type="component" value="Unassembled WGS sequence"/>
</dbReference>
<evidence type="ECO:0000256" key="9">
    <source>
        <dbReference type="SAM" id="Coils"/>
    </source>
</evidence>
<evidence type="ECO:0000256" key="1">
    <source>
        <dbReference type="ARBA" id="ARBA00007050"/>
    </source>
</evidence>
<dbReference type="GO" id="GO:0005634">
    <property type="term" value="C:nucleus"/>
    <property type="evidence" value="ECO:0007669"/>
    <property type="project" value="UniProtKB-SubCell"/>
</dbReference>
<dbReference type="GO" id="GO:0051301">
    <property type="term" value="P:cell division"/>
    <property type="evidence" value="ECO:0007669"/>
    <property type="project" value="UniProtKB-UniRule"/>
</dbReference>
<feature type="coiled-coil region" evidence="9">
    <location>
        <begin position="454"/>
        <end position="488"/>
    </location>
</feature>
<keyword evidence="2 8" id="KW-0158">Chromosome</keyword>
<evidence type="ECO:0000256" key="7">
    <source>
        <dbReference type="ARBA" id="ARBA00023328"/>
    </source>
</evidence>
<name>A0A835U8T8_VANPL</name>
<dbReference type="InterPro" id="IPR038273">
    <property type="entry name" value="Ndc80_sf"/>
</dbReference>
<keyword evidence="7 8" id="KW-0137">Centromere</keyword>
<dbReference type="InterPro" id="IPR055260">
    <property type="entry name" value="Ndc80_CH"/>
</dbReference>
<keyword evidence="4 8" id="KW-0498">Mitosis</keyword>
<comment type="caution">
    <text evidence="12">The sequence shown here is derived from an EMBL/GenBank/DDBJ whole genome shotgun (WGS) entry which is preliminary data.</text>
</comment>
<reference evidence="12 13" key="1">
    <citation type="journal article" date="2020" name="Nat. Food">
        <title>A phased Vanilla planifolia genome enables genetic improvement of flavour and production.</title>
        <authorList>
            <person name="Hasing T."/>
            <person name="Tang H."/>
            <person name="Brym M."/>
            <person name="Khazi F."/>
            <person name="Huang T."/>
            <person name="Chambers A.H."/>
        </authorList>
    </citation>
    <scope>NUCLEOTIDE SEQUENCE [LARGE SCALE GENOMIC DNA]</scope>
    <source>
        <tissue evidence="12">Leaf</tissue>
    </source>
</reference>
<comment type="subunit">
    <text evidence="8">Component of the NDC80 complex.</text>
</comment>
<dbReference type="EMBL" id="JADCNM010000014">
    <property type="protein sequence ID" value="KAG0453939.1"/>
    <property type="molecule type" value="Genomic_DNA"/>
</dbReference>
<proteinExistence type="inferred from homology"/>
<dbReference type="PANTHER" id="PTHR46681:SF1">
    <property type="entry name" value="KINETOCHORE PROTEIN NDC80 HOMOLOG"/>
    <property type="match status" value="1"/>
</dbReference>
<evidence type="ECO:0000313" key="12">
    <source>
        <dbReference type="EMBL" id="KAG0453939.1"/>
    </source>
</evidence>
<comment type="similarity">
    <text evidence="1 8">Belongs to the NDC80/HEC1 family.</text>
</comment>
<dbReference type="Gene3D" id="1.10.418.30">
    <property type="entry name" value="Ncd80 complex, Ncd80 subunit"/>
    <property type="match status" value="1"/>
</dbReference>
<keyword evidence="5 9" id="KW-0175">Coiled coil</keyword>
<evidence type="ECO:0000256" key="2">
    <source>
        <dbReference type="ARBA" id="ARBA00022454"/>
    </source>
</evidence>
<dbReference type="Pfam" id="PF03801">
    <property type="entry name" value="Ndc80_HEC"/>
    <property type="match status" value="1"/>
</dbReference>
<evidence type="ECO:0000256" key="4">
    <source>
        <dbReference type="ARBA" id="ARBA00022776"/>
    </source>
</evidence>
<sequence>MRGPRVGAPQRLTRAAVDALAGDVVRPSPSPAGHLFDYPSSIIGGGRRDSDASSLASSRPSSAGGISAYTTVSAAPSDRASYLRAVNSYLSSFSPPIHLKPPFPRARDITDALRLLLSRLDFEHPLPDLNRDLPHLLASLRCPFKLSKSALKAPSTPHAWPSVLAVLHWLVQLARAADHLASNPSFHRRSTDDDVHSYIARAYSLFLSGDDSAVEELDAEYLDRIERHADLAIKAAEALEVEIVQSESKLQEVSAAPTRLEALQAERAALGEDVKKFQDDVDKFSRIVEEKKRDLAERERELEVKELEKKVLDEENHGLRERVRSQALSTRDLERMTREIQVVERDIAEGESRRNEMDEKAWKLNTEVERNYREIEALTEQCNHSIRKLKLQNHFQLVLNSKGSSAAEVIGVDYKTMLKPELTALAMEAKKGMFSNAEERINLQKQSHDNDMTIEGKKVQCDSLRAKIEEAESKVDLLRKETEDHASRCTTETEKTKKELVIREQQVSLLEREAKELLMNSEEKLRTTVKWSTEETQLCAQELWALIDGVSQYKEFMTSTISGIRKDVKEITDGVKQAHEASLQ</sequence>
<comment type="function">
    <text evidence="8">Acts as a component of the essential kinetochore-associated NDC80 complex, which is required for chromosome segregation and spindle checkpoint activity.</text>
</comment>
<keyword evidence="8" id="KW-0995">Kinetochore</keyword>
<dbReference type="GO" id="GO:0051315">
    <property type="term" value="P:attachment of mitotic spindle microtubules to kinetochore"/>
    <property type="evidence" value="ECO:0007669"/>
    <property type="project" value="UniProtKB-UniRule"/>
</dbReference>
<evidence type="ECO:0000256" key="5">
    <source>
        <dbReference type="ARBA" id="ARBA00023054"/>
    </source>
</evidence>
<evidence type="ECO:0000256" key="8">
    <source>
        <dbReference type="RuleBase" id="RU368072"/>
    </source>
</evidence>
<evidence type="ECO:0000256" key="3">
    <source>
        <dbReference type="ARBA" id="ARBA00022618"/>
    </source>
</evidence>
<evidence type="ECO:0000256" key="6">
    <source>
        <dbReference type="ARBA" id="ARBA00023306"/>
    </source>
</evidence>
<feature type="coiled-coil region" evidence="9">
    <location>
        <begin position="222"/>
        <end position="360"/>
    </location>
</feature>
<feature type="domain" description="Kinetochore protein Ndc80 CH" evidence="11">
    <location>
        <begin position="95"/>
        <end position="179"/>
    </location>
</feature>
<feature type="compositionally biased region" description="Low complexity" evidence="10">
    <location>
        <begin position="52"/>
        <end position="65"/>
    </location>
</feature>
<evidence type="ECO:0000313" key="13">
    <source>
        <dbReference type="Proteomes" id="UP000639772"/>
    </source>
</evidence>
<protein>
    <recommendedName>
        <fullName evidence="8">Kinetochore protein NDC80</fullName>
    </recommendedName>
</protein>
<evidence type="ECO:0000256" key="10">
    <source>
        <dbReference type="SAM" id="MobiDB-lite"/>
    </source>
</evidence>
<dbReference type="InterPro" id="IPR055307">
    <property type="entry name" value="NDC80_plants"/>
</dbReference>
<dbReference type="OrthoDB" id="7459479at2759"/>